<proteinExistence type="predicted"/>
<reference evidence="1" key="1">
    <citation type="submission" date="2018-02" db="EMBL/GenBank/DDBJ databases">
        <title>Rhizophora mucronata_Transcriptome.</title>
        <authorList>
            <person name="Meera S.P."/>
            <person name="Sreeshan A."/>
            <person name="Augustine A."/>
        </authorList>
    </citation>
    <scope>NUCLEOTIDE SEQUENCE</scope>
    <source>
        <tissue evidence="1">Leaf</tissue>
    </source>
</reference>
<organism evidence="1">
    <name type="scientific">Rhizophora mucronata</name>
    <name type="common">Asiatic mangrove</name>
    <dbReference type="NCBI Taxonomy" id="61149"/>
    <lineage>
        <taxon>Eukaryota</taxon>
        <taxon>Viridiplantae</taxon>
        <taxon>Streptophyta</taxon>
        <taxon>Embryophyta</taxon>
        <taxon>Tracheophyta</taxon>
        <taxon>Spermatophyta</taxon>
        <taxon>Magnoliopsida</taxon>
        <taxon>eudicotyledons</taxon>
        <taxon>Gunneridae</taxon>
        <taxon>Pentapetalae</taxon>
        <taxon>rosids</taxon>
        <taxon>fabids</taxon>
        <taxon>Malpighiales</taxon>
        <taxon>Rhizophoraceae</taxon>
        <taxon>Rhizophora</taxon>
    </lineage>
</organism>
<sequence>MPVEQLQRGPKLLSCNRELLLSWRQQGNLN</sequence>
<dbReference type="EMBL" id="GGEC01060122">
    <property type="protein sequence ID" value="MBX40606.1"/>
    <property type="molecule type" value="Transcribed_RNA"/>
</dbReference>
<dbReference type="AlphaFoldDB" id="A0A2P2NDQ6"/>
<name>A0A2P2NDQ6_RHIMU</name>
<protein>
    <submittedName>
        <fullName evidence="1">Uncharacterized protein</fullName>
    </submittedName>
</protein>
<accession>A0A2P2NDQ6</accession>
<evidence type="ECO:0000313" key="1">
    <source>
        <dbReference type="EMBL" id="MBX40606.1"/>
    </source>
</evidence>